<protein>
    <submittedName>
        <fullName evidence="2">Uncharacterized protein</fullName>
    </submittedName>
</protein>
<keyword evidence="3" id="KW-1185">Reference proteome</keyword>
<proteinExistence type="predicted"/>
<sequence length="262" mass="27686">MASGCAVCAATNQCNFAFHNGPGQYCGDWYDYNTLTRKPCCCPLLQVGAQVTCNMTPTQCKCHIYDTNSSPDYNPRPAQTHSKYSYLPNTHHTVWHPTRRPSPVTPLIMILLVVGCCFMCCCRKRHWHNHQHDGIPIATAVGVDASCPPENPAFVSYGSTSSSHHHNHHSGGGGGGNAVASGLGGFAIGTIVGDLIGRNAGSGGHNHHQNNLPMFGGVSNDGGYDIVGDSGDNNFGGYDIQGDSGGYDIQGDSGGYDIQGDS</sequence>
<feature type="region of interest" description="Disordered" evidence="1">
    <location>
        <begin position="235"/>
        <end position="262"/>
    </location>
</feature>
<evidence type="ECO:0000313" key="3">
    <source>
        <dbReference type="Proteomes" id="UP001224775"/>
    </source>
</evidence>
<dbReference type="EMBL" id="JATAAI010000021">
    <property type="protein sequence ID" value="KAK1738302.1"/>
    <property type="molecule type" value="Genomic_DNA"/>
</dbReference>
<gene>
    <name evidence="2" type="ORF">QTG54_010971</name>
</gene>
<comment type="caution">
    <text evidence="2">The sequence shown here is derived from an EMBL/GenBank/DDBJ whole genome shotgun (WGS) entry which is preliminary data.</text>
</comment>
<organism evidence="2 3">
    <name type="scientific">Skeletonema marinoi</name>
    <dbReference type="NCBI Taxonomy" id="267567"/>
    <lineage>
        <taxon>Eukaryota</taxon>
        <taxon>Sar</taxon>
        <taxon>Stramenopiles</taxon>
        <taxon>Ochrophyta</taxon>
        <taxon>Bacillariophyta</taxon>
        <taxon>Coscinodiscophyceae</taxon>
        <taxon>Thalassiosirophycidae</taxon>
        <taxon>Thalassiosirales</taxon>
        <taxon>Skeletonemataceae</taxon>
        <taxon>Skeletonema</taxon>
        <taxon>Skeletonema marinoi-dohrnii complex</taxon>
    </lineage>
</organism>
<evidence type="ECO:0000256" key="1">
    <source>
        <dbReference type="SAM" id="MobiDB-lite"/>
    </source>
</evidence>
<accession>A0AAD8Y2M5</accession>
<dbReference type="AlphaFoldDB" id="A0AAD8Y2M5"/>
<reference evidence="2" key="1">
    <citation type="submission" date="2023-06" db="EMBL/GenBank/DDBJ databases">
        <title>Survivors Of The Sea: Transcriptome response of Skeletonema marinoi to long-term dormancy.</title>
        <authorList>
            <person name="Pinder M.I.M."/>
            <person name="Kourtchenko O."/>
            <person name="Robertson E.K."/>
            <person name="Larsson T."/>
            <person name="Maumus F."/>
            <person name="Osuna-Cruz C.M."/>
            <person name="Vancaester E."/>
            <person name="Stenow R."/>
            <person name="Vandepoele K."/>
            <person name="Ploug H."/>
            <person name="Bruchert V."/>
            <person name="Godhe A."/>
            <person name="Topel M."/>
        </authorList>
    </citation>
    <scope>NUCLEOTIDE SEQUENCE</scope>
    <source>
        <strain evidence="2">R05AC</strain>
    </source>
</reference>
<feature type="region of interest" description="Disordered" evidence="1">
    <location>
        <begin position="156"/>
        <end position="176"/>
    </location>
</feature>
<dbReference type="Proteomes" id="UP001224775">
    <property type="component" value="Unassembled WGS sequence"/>
</dbReference>
<name>A0AAD8Y2M5_9STRA</name>
<evidence type="ECO:0000313" key="2">
    <source>
        <dbReference type="EMBL" id="KAK1738302.1"/>
    </source>
</evidence>